<sequence>MAMSSANRSLLRYSSLTLIPNSSQSRVLKTSCQHAVNSIKEIVSLCLTSFFIWILSPFYGEQCRLWIHCRFLPLCLYSVLQCPDSIVPALLLMSRLSQMPSRNL</sequence>
<name>A0A6G5AGN8_RHIMP</name>
<reference evidence="1" key="1">
    <citation type="submission" date="2020-03" db="EMBL/GenBank/DDBJ databases">
        <title>A transcriptome and proteome of the tick Rhipicephalus microplus shaped by the genetic composition of its hosts and developmental stage.</title>
        <authorList>
            <person name="Garcia G.R."/>
            <person name="Ribeiro J.M.C."/>
            <person name="Maruyama S.R."/>
            <person name="Gardinasse L.G."/>
            <person name="Nelson K."/>
            <person name="Ferreira B.R."/>
            <person name="Andrade T.G."/>
            <person name="Santos I.K.F.M."/>
        </authorList>
    </citation>
    <scope>NUCLEOTIDE SEQUENCE</scope>
    <source>
        <strain evidence="1">NSGR</strain>
        <tissue evidence="1">Salivary glands</tissue>
    </source>
</reference>
<evidence type="ECO:0000313" key="1">
    <source>
        <dbReference type="EMBL" id="NIE50094.1"/>
    </source>
</evidence>
<organism evidence="1">
    <name type="scientific">Rhipicephalus microplus</name>
    <name type="common">Cattle tick</name>
    <name type="synonym">Boophilus microplus</name>
    <dbReference type="NCBI Taxonomy" id="6941"/>
    <lineage>
        <taxon>Eukaryota</taxon>
        <taxon>Metazoa</taxon>
        <taxon>Ecdysozoa</taxon>
        <taxon>Arthropoda</taxon>
        <taxon>Chelicerata</taxon>
        <taxon>Arachnida</taxon>
        <taxon>Acari</taxon>
        <taxon>Parasitiformes</taxon>
        <taxon>Ixodida</taxon>
        <taxon>Ixodoidea</taxon>
        <taxon>Ixodidae</taxon>
        <taxon>Rhipicephalinae</taxon>
        <taxon>Rhipicephalus</taxon>
        <taxon>Boophilus</taxon>
    </lineage>
</organism>
<protein>
    <submittedName>
        <fullName evidence="1">Uncharacterized protein</fullName>
    </submittedName>
</protein>
<dbReference type="EMBL" id="GIKN01007821">
    <property type="protein sequence ID" value="NIE50094.1"/>
    <property type="molecule type" value="Transcribed_RNA"/>
</dbReference>
<proteinExistence type="predicted"/>
<accession>A0A6G5AGN8</accession>
<dbReference type="AlphaFoldDB" id="A0A6G5AGN8"/>